<dbReference type="Proteomes" id="UP001107558">
    <property type="component" value="Chromosome 4"/>
</dbReference>
<evidence type="ECO:0000256" key="2">
    <source>
        <dbReference type="SAM" id="SignalP"/>
    </source>
</evidence>
<feature type="transmembrane region" description="Helical" evidence="1">
    <location>
        <begin position="466"/>
        <end position="484"/>
    </location>
</feature>
<dbReference type="AlphaFoldDB" id="A0A9J6BAH5"/>
<comment type="caution">
    <text evidence="4">The sequence shown here is derived from an EMBL/GenBank/DDBJ whole genome shotgun (WGS) entry which is preliminary data.</text>
</comment>
<dbReference type="PANTHER" id="PTHR11161:SF0">
    <property type="entry name" value="O-ACYLTRANSFERASE LIKE PROTEIN"/>
    <property type="match status" value="1"/>
</dbReference>
<feature type="transmembrane region" description="Helical" evidence="1">
    <location>
        <begin position="425"/>
        <end position="446"/>
    </location>
</feature>
<accession>A0A9J6BAH5</accession>
<dbReference type="InterPro" id="IPR006621">
    <property type="entry name" value="Nose-resist-to-fluoxetine_N"/>
</dbReference>
<evidence type="ECO:0000259" key="3">
    <source>
        <dbReference type="SMART" id="SM00703"/>
    </source>
</evidence>
<dbReference type="SMART" id="SM00703">
    <property type="entry name" value="NRF"/>
    <property type="match status" value="1"/>
</dbReference>
<keyword evidence="1" id="KW-1133">Transmembrane helix</keyword>
<feature type="chain" id="PRO_5039950680" description="Nose resistant-to-fluoxetine protein N-terminal domain-containing protein" evidence="2">
    <location>
        <begin position="17"/>
        <end position="653"/>
    </location>
</feature>
<dbReference type="GO" id="GO:0016747">
    <property type="term" value="F:acyltransferase activity, transferring groups other than amino-acyl groups"/>
    <property type="evidence" value="ECO:0007669"/>
    <property type="project" value="InterPro"/>
</dbReference>
<dbReference type="Pfam" id="PF01757">
    <property type="entry name" value="Acyl_transf_3"/>
    <property type="match status" value="1"/>
</dbReference>
<feature type="transmembrane region" description="Helical" evidence="1">
    <location>
        <begin position="391"/>
        <end position="413"/>
    </location>
</feature>
<name>A0A9J6BAH5_POLVA</name>
<protein>
    <recommendedName>
        <fullName evidence="3">Nose resistant-to-fluoxetine protein N-terminal domain-containing protein</fullName>
    </recommendedName>
</protein>
<dbReference type="InterPro" id="IPR052728">
    <property type="entry name" value="O2_lipid_transport_reg"/>
</dbReference>
<sequence length="653" mass="75891">MKKIVLFLLHFSLVFSHETNDEICEKQLNFYQESLNRKENWAIQLFDAWTKLQSGINSGNIVDFGHYDQCLDFYYEASVQNKDIQPIQGQYCVIYYRATVNSSQNIEDEGFQWNDIGSIFRESRLRLAAGVCLPTFCSVDKIQEFVNNYLSTADVVITGDYDQSLHCRTNELPSIETIDVVAIVIIAVLICLLTSSTIYEVFMIKKNRKRNPFLEAFSLYKNGKKLIEMKEENSPNVIKCLSALRTFAMLHILIGHRYLFWQAHANVNMKSYQIGSKWSNSIMGSLIDTNHMAVDTFFVMGGLLLAKSTFSAIEKKIFNIARMYFHRYLRSMPVLGFLVLVTASIFKFFGNGPLFKSRSRLILIDSCKERWWATIFYFHNFYKPVGSCVEVSWYLAVDYQLVLISPLILYPIYKWGWKFMWIIPSYILGTIIWNFTAVHLFDFTAFLPLMKRDKMVEYFERLYSTTYLRCAPWMIGVLLGYYLYKLKGEKITINKYLNAALWILSFSILISIVLGSVAFRTIENQPSTFANAFYIAFRRQSWGLAIAWIIFACEMNSGGIVKKFLELPCWQPLGRISLSFYLIHTFLQILHLTSIKVPLYFSDISLWHQIASDFIASVILASVLYLTLEEPILQLESNFYKWNAMRKTKSARV</sequence>
<dbReference type="OrthoDB" id="118951at2759"/>
<dbReference type="Pfam" id="PF20146">
    <property type="entry name" value="NRF"/>
    <property type="match status" value="1"/>
</dbReference>
<feature type="transmembrane region" description="Helical" evidence="1">
    <location>
        <begin position="573"/>
        <end position="594"/>
    </location>
</feature>
<dbReference type="EMBL" id="JADBJN010000004">
    <property type="protein sequence ID" value="KAG5666698.1"/>
    <property type="molecule type" value="Genomic_DNA"/>
</dbReference>
<feature type="domain" description="Nose resistant-to-fluoxetine protein N-terminal" evidence="3">
    <location>
        <begin position="21"/>
        <end position="164"/>
    </location>
</feature>
<feature type="transmembrane region" description="Helical" evidence="1">
    <location>
        <begin position="180"/>
        <end position="202"/>
    </location>
</feature>
<gene>
    <name evidence="4" type="ORF">PVAND_014713</name>
</gene>
<organism evidence="4 5">
    <name type="scientific">Polypedilum vanderplanki</name>
    <name type="common">Sleeping chironomid midge</name>
    <dbReference type="NCBI Taxonomy" id="319348"/>
    <lineage>
        <taxon>Eukaryota</taxon>
        <taxon>Metazoa</taxon>
        <taxon>Ecdysozoa</taxon>
        <taxon>Arthropoda</taxon>
        <taxon>Hexapoda</taxon>
        <taxon>Insecta</taxon>
        <taxon>Pterygota</taxon>
        <taxon>Neoptera</taxon>
        <taxon>Endopterygota</taxon>
        <taxon>Diptera</taxon>
        <taxon>Nematocera</taxon>
        <taxon>Chironomoidea</taxon>
        <taxon>Chironomidae</taxon>
        <taxon>Chironominae</taxon>
        <taxon>Polypedilum</taxon>
        <taxon>Polypedilum</taxon>
    </lineage>
</organism>
<feature type="transmembrane region" description="Helical" evidence="1">
    <location>
        <begin position="542"/>
        <end position="561"/>
    </location>
</feature>
<dbReference type="PANTHER" id="PTHR11161">
    <property type="entry name" value="O-ACYLTRANSFERASE"/>
    <property type="match status" value="1"/>
</dbReference>
<keyword evidence="1" id="KW-0812">Transmembrane</keyword>
<feature type="transmembrane region" description="Helical" evidence="1">
    <location>
        <begin position="332"/>
        <end position="350"/>
    </location>
</feature>
<dbReference type="InterPro" id="IPR002656">
    <property type="entry name" value="Acyl_transf_3_dom"/>
</dbReference>
<feature type="signal peptide" evidence="2">
    <location>
        <begin position="1"/>
        <end position="16"/>
    </location>
</feature>
<feature type="transmembrane region" description="Helical" evidence="1">
    <location>
        <begin position="606"/>
        <end position="628"/>
    </location>
</feature>
<keyword evidence="2" id="KW-0732">Signal</keyword>
<feature type="transmembrane region" description="Helical" evidence="1">
    <location>
        <begin position="496"/>
        <end position="522"/>
    </location>
</feature>
<keyword evidence="5" id="KW-1185">Reference proteome</keyword>
<reference evidence="4" key="1">
    <citation type="submission" date="2021-03" db="EMBL/GenBank/DDBJ databases">
        <title>Chromosome level genome of the anhydrobiotic midge Polypedilum vanderplanki.</title>
        <authorList>
            <person name="Yoshida Y."/>
            <person name="Kikawada T."/>
            <person name="Gusev O."/>
        </authorList>
    </citation>
    <scope>NUCLEOTIDE SEQUENCE</scope>
    <source>
        <strain evidence="4">NIAS01</strain>
        <tissue evidence="4">Whole body or cell culture</tissue>
    </source>
</reference>
<evidence type="ECO:0000313" key="5">
    <source>
        <dbReference type="Proteomes" id="UP001107558"/>
    </source>
</evidence>
<evidence type="ECO:0000256" key="1">
    <source>
        <dbReference type="SAM" id="Phobius"/>
    </source>
</evidence>
<proteinExistence type="predicted"/>
<evidence type="ECO:0000313" key="4">
    <source>
        <dbReference type="EMBL" id="KAG5666698.1"/>
    </source>
</evidence>
<keyword evidence="1" id="KW-0472">Membrane</keyword>